<evidence type="ECO:0000256" key="1">
    <source>
        <dbReference type="SAM" id="MobiDB-lite"/>
    </source>
</evidence>
<evidence type="ECO:0000313" key="3">
    <source>
        <dbReference type="Proteomes" id="UP001595075"/>
    </source>
</evidence>
<reference evidence="2 3" key="1">
    <citation type="journal article" date="2024" name="Commun. Biol.">
        <title>Comparative genomic analysis of thermophilic fungi reveals convergent evolutionary adaptations and gene losses.</title>
        <authorList>
            <person name="Steindorff A.S."/>
            <person name="Aguilar-Pontes M.V."/>
            <person name="Robinson A.J."/>
            <person name="Andreopoulos B."/>
            <person name="LaButti K."/>
            <person name="Kuo A."/>
            <person name="Mondo S."/>
            <person name="Riley R."/>
            <person name="Otillar R."/>
            <person name="Haridas S."/>
            <person name="Lipzen A."/>
            <person name="Grimwood J."/>
            <person name="Schmutz J."/>
            <person name="Clum A."/>
            <person name="Reid I.D."/>
            <person name="Moisan M.C."/>
            <person name="Butler G."/>
            <person name="Nguyen T.T.M."/>
            <person name="Dewar K."/>
            <person name="Conant G."/>
            <person name="Drula E."/>
            <person name="Henrissat B."/>
            <person name="Hansel C."/>
            <person name="Singer S."/>
            <person name="Hutchinson M.I."/>
            <person name="de Vries R.P."/>
            <person name="Natvig D.O."/>
            <person name="Powell A.J."/>
            <person name="Tsang A."/>
            <person name="Grigoriev I.V."/>
        </authorList>
    </citation>
    <scope>NUCLEOTIDE SEQUENCE [LARGE SCALE GENOMIC DNA]</scope>
    <source>
        <strain evidence="2 3">CBS 494.80</strain>
    </source>
</reference>
<organism evidence="2 3">
    <name type="scientific">Oculimacula yallundae</name>
    <dbReference type="NCBI Taxonomy" id="86028"/>
    <lineage>
        <taxon>Eukaryota</taxon>
        <taxon>Fungi</taxon>
        <taxon>Dikarya</taxon>
        <taxon>Ascomycota</taxon>
        <taxon>Pezizomycotina</taxon>
        <taxon>Leotiomycetes</taxon>
        <taxon>Helotiales</taxon>
        <taxon>Ploettnerulaceae</taxon>
        <taxon>Oculimacula</taxon>
    </lineage>
</organism>
<evidence type="ECO:0000313" key="2">
    <source>
        <dbReference type="EMBL" id="KAL2062857.1"/>
    </source>
</evidence>
<protein>
    <submittedName>
        <fullName evidence="2">Uncharacterized protein</fullName>
    </submittedName>
</protein>
<dbReference type="EMBL" id="JAZHXI010000016">
    <property type="protein sequence ID" value="KAL2062857.1"/>
    <property type="molecule type" value="Genomic_DNA"/>
</dbReference>
<keyword evidence="3" id="KW-1185">Reference proteome</keyword>
<accession>A0ABR4BZ06</accession>
<proteinExistence type="predicted"/>
<name>A0ABR4BZ06_9HELO</name>
<gene>
    <name evidence="2" type="ORF">VTL71DRAFT_5929</name>
</gene>
<comment type="caution">
    <text evidence="2">The sequence shown here is derived from an EMBL/GenBank/DDBJ whole genome shotgun (WGS) entry which is preliminary data.</text>
</comment>
<dbReference type="Proteomes" id="UP001595075">
    <property type="component" value="Unassembled WGS sequence"/>
</dbReference>
<sequence>MRIAPQPPYYHSTKFHQRETIADSPGPRKSQSHKSCIARSESQAVPIPVCSPFALKLRCKPSPSLFQQKIRRKAIER</sequence>
<feature type="region of interest" description="Disordered" evidence="1">
    <location>
        <begin position="1"/>
        <end position="40"/>
    </location>
</feature>